<dbReference type="Gene3D" id="1.10.510.10">
    <property type="entry name" value="Transferase(Phosphotransferase) domain 1"/>
    <property type="match status" value="1"/>
</dbReference>
<dbReference type="PROSITE" id="PS51257">
    <property type="entry name" value="PROKAR_LIPOPROTEIN"/>
    <property type="match status" value="1"/>
</dbReference>
<dbReference type="InterPro" id="IPR008271">
    <property type="entry name" value="Ser/Thr_kinase_AS"/>
</dbReference>
<dbReference type="PANTHER" id="PTHR11920:SF335">
    <property type="entry name" value="GUANYLATE CYCLASE"/>
    <property type="match status" value="1"/>
</dbReference>
<keyword evidence="8" id="KW-0418">Kinase</keyword>
<reference evidence="21 22" key="1">
    <citation type="submission" date="2018-07" db="EMBL/GenBank/DDBJ databases">
        <title>The complete nuclear genome of the prasinophyte Chloropicon primus (CCMP1205).</title>
        <authorList>
            <person name="Pombert J.-F."/>
            <person name="Otis C."/>
            <person name="Turmel M."/>
            <person name="Lemieux C."/>
        </authorList>
    </citation>
    <scope>NUCLEOTIDE SEQUENCE [LARGE SCALE GENOMIC DNA]</scope>
    <source>
        <strain evidence="21 22">CCMP1205</strain>
    </source>
</reference>
<evidence type="ECO:0000256" key="2">
    <source>
        <dbReference type="ARBA" id="ARBA00012202"/>
    </source>
</evidence>
<keyword evidence="12" id="KW-0456">Lyase</keyword>
<dbReference type="PANTHER" id="PTHR11920">
    <property type="entry name" value="GUANYLYL CYCLASE"/>
    <property type="match status" value="1"/>
</dbReference>
<dbReference type="GO" id="GO:0035556">
    <property type="term" value="P:intracellular signal transduction"/>
    <property type="evidence" value="ECO:0007669"/>
    <property type="project" value="InterPro"/>
</dbReference>
<dbReference type="InterPro" id="IPR029787">
    <property type="entry name" value="Nucleotide_cyclase"/>
</dbReference>
<organism evidence="21 22">
    <name type="scientific">Chloropicon primus</name>
    <dbReference type="NCBI Taxonomy" id="1764295"/>
    <lineage>
        <taxon>Eukaryota</taxon>
        <taxon>Viridiplantae</taxon>
        <taxon>Chlorophyta</taxon>
        <taxon>Chloropicophyceae</taxon>
        <taxon>Chloropicales</taxon>
        <taxon>Chloropicaceae</taxon>
        <taxon>Chloropicon</taxon>
    </lineage>
</organism>
<evidence type="ECO:0000256" key="3">
    <source>
        <dbReference type="ARBA" id="ARBA00022527"/>
    </source>
</evidence>
<dbReference type="InterPro" id="IPR050401">
    <property type="entry name" value="Cyclic_nucleotide_synthase"/>
</dbReference>
<evidence type="ECO:0000256" key="9">
    <source>
        <dbReference type="ARBA" id="ARBA00022840"/>
    </source>
</evidence>
<dbReference type="SMART" id="SM00044">
    <property type="entry name" value="CYCc"/>
    <property type="match status" value="1"/>
</dbReference>
<dbReference type="GO" id="GO:0001653">
    <property type="term" value="F:peptide receptor activity"/>
    <property type="evidence" value="ECO:0007669"/>
    <property type="project" value="TreeGrafter"/>
</dbReference>
<comment type="subcellular location">
    <subcellularLocation>
        <location evidence="1">Membrane</location>
        <topology evidence="1">Single-pass membrane protein</topology>
    </subcellularLocation>
</comment>
<dbReference type="PROSITE" id="PS00107">
    <property type="entry name" value="PROTEIN_KINASE_ATP"/>
    <property type="match status" value="1"/>
</dbReference>
<keyword evidence="15" id="KW-0175">Coiled coil</keyword>
<dbReference type="Pfam" id="PF13458">
    <property type="entry name" value="Peripla_BP_6"/>
    <property type="match status" value="2"/>
</dbReference>
<dbReference type="SUPFAM" id="SSF56112">
    <property type="entry name" value="Protein kinase-like (PK-like)"/>
    <property type="match status" value="1"/>
</dbReference>
<evidence type="ECO:0000313" key="22">
    <source>
        <dbReference type="Proteomes" id="UP000316726"/>
    </source>
</evidence>
<evidence type="ECO:0000256" key="18">
    <source>
        <dbReference type="SAM" id="SignalP"/>
    </source>
</evidence>
<keyword evidence="13" id="KW-0141">cGMP biosynthesis</keyword>
<keyword evidence="10 17" id="KW-1133">Transmembrane helix</keyword>
<dbReference type="InterPro" id="IPR001054">
    <property type="entry name" value="A/G_cyclase"/>
</dbReference>
<evidence type="ECO:0000256" key="8">
    <source>
        <dbReference type="ARBA" id="ARBA00022777"/>
    </source>
</evidence>
<evidence type="ECO:0000259" key="20">
    <source>
        <dbReference type="PROSITE" id="PS50125"/>
    </source>
</evidence>
<evidence type="ECO:0000256" key="14">
    <source>
        <dbReference type="PROSITE-ProRule" id="PRU10141"/>
    </source>
</evidence>
<accession>A0A5B8MTV1</accession>
<dbReference type="PROSITE" id="PS50011">
    <property type="entry name" value="PROTEIN_KINASE_DOM"/>
    <property type="match status" value="1"/>
</dbReference>
<evidence type="ECO:0000256" key="16">
    <source>
        <dbReference type="SAM" id="MobiDB-lite"/>
    </source>
</evidence>
<dbReference type="PROSITE" id="PS00108">
    <property type="entry name" value="PROTEIN_KINASE_ST"/>
    <property type="match status" value="1"/>
</dbReference>
<feature type="domain" description="Guanylate cyclase" evidence="20">
    <location>
        <begin position="1200"/>
        <end position="1331"/>
    </location>
</feature>
<name>A0A5B8MTV1_9CHLO</name>
<evidence type="ECO:0000256" key="17">
    <source>
        <dbReference type="SAM" id="Phobius"/>
    </source>
</evidence>
<dbReference type="STRING" id="1764295.A0A5B8MTV1"/>
<evidence type="ECO:0000313" key="21">
    <source>
        <dbReference type="EMBL" id="QDZ23184.1"/>
    </source>
</evidence>
<feature type="region of interest" description="Disordered" evidence="16">
    <location>
        <begin position="926"/>
        <end position="953"/>
    </location>
</feature>
<dbReference type="EMBL" id="CP031042">
    <property type="protein sequence ID" value="QDZ23184.1"/>
    <property type="molecule type" value="Genomic_DNA"/>
</dbReference>
<keyword evidence="7 14" id="KW-0547">Nucleotide-binding</keyword>
<dbReference type="CDD" id="cd07302">
    <property type="entry name" value="CHD"/>
    <property type="match status" value="1"/>
</dbReference>
<feature type="transmembrane region" description="Helical" evidence="17">
    <location>
        <begin position="787"/>
        <end position="810"/>
    </location>
</feature>
<keyword evidence="5 17" id="KW-0812">Transmembrane</keyword>
<dbReference type="InterPro" id="IPR028082">
    <property type="entry name" value="Peripla_BP_I"/>
</dbReference>
<dbReference type="InterPro" id="IPR001245">
    <property type="entry name" value="Ser-Thr/Tyr_kinase_cat_dom"/>
</dbReference>
<dbReference type="SMART" id="SM00220">
    <property type="entry name" value="S_TKc"/>
    <property type="match status" value="1"/>
</dbReference>
<feature type="domain" description="Protein kinase" evidence="19">
    <location>
        <begin position="832"/>
        <end position="1153"/>
    </location>
</feature>
<keyword evidence="3" id="KW-0723">Serine/threonine-protein kinase</keyword>
<dbReference type="Gene3D" id="3.30.70.1230">
    <property type="entry name" value="Nucleotide cyclase"/>
    <property type="match status" value="1"/>
</dbReference>
<feature type="compositionally biased region" description="Polar residues" evidence="16">
    <location>
        <begin position="944"/>
        <end position="953"/>
    </location>
</feature>
<dbReference type="PRINTS" id="PR00109">
    <property type="entry name" value="TYRKINASE"/>
</dbReference>
<dbReference type="OrthoDB" id="548029at2759"/>
<dbReference type="InterPro" id="IPR017441">
    <property type="entry name" value="Protein_kinase_ATP_BS"/>
</dbReference>
<dbReference type="CDD" id="cd19978">
    <property type="entry name" value="PBP1_ABC_ligand_binding-like"/>
    <property type="match status" value="1"/>
</dbReference>
<dbReference type="PROSITE" id="PS50125">
    <property type="entry name" value="GUANYLATE_CYCLASE_2"/>
    <property type="match status" value="1"/>
</dbReference>
<feature type="binding site" evidence="14">
    <location>
        <position position="859"/>
    </location>
    <ligand>
        <name>ATP</name>
        <dbReference type="ChEBI" id="CHEBI:30616"/>
    </ligand>
</feature>
<evidence type="ECO:0000256" key="4">
    <source>
        <dbReference type="ARBA" id="ARBA00022679"/>
    </source>
</evidence>
<proteinExistence type="predicted"/>
<evidence type="ECO:0000256" key="10">
    <source>
        <dbReference type="ARBA" id="ARBA00022989"/>
    </source>
</evidence>
<evidence type="ECO:0000256" key="15">
    <source>
        <dbReference type="SAM" id="Coils"/>
    </source>
</evidence>
<dbReference type="GO" id="GO:0004016">
    <property type="term" value="F:adenylate cyclase activity"/>
    <property type="evidence" value="ECO:0007669"/>
    <property type="project" value="TreeGrafter"/>
</dbReference>
<keyword evidence="22" id="KW-1185">Reference proteome</keyword>
<sequence>MRGVALVLVLLMLLGGCAGASNKTTITFGQSCALTGPARALGQGMRNGILAAFKEAGEVGGRELELISYDDGYEPGPALANTRRLIEDDQVFALIGEVGTPTSASVLPLVEDYGVPFLAPFTGAMFLRQPWKEDVVNVRGSYNDETAAMIEYFVKKQKKARISIFYQNDSFGGAGLAGVQQALDGVSLKLYSEGTYERNSDSIQGGFDAVFSKPIPPEAVVMIGTYTQLAKFVNETKEMYPDDDISFSTVSFVGADAFSEALGSANSREGVVVSQVVPLPTDRSLDLTRRFQSALKALDPALNPGFVEYEGYMAGRLAVTSLQKMDEDSLMRDDVGAFLETIYDGVVDIGAGEGEDSFRLGPYGGNCSQISTGCQCNQGMREIWLTDMNAQSGEYQLLDFNFQFGTCGYEAPKPEVLSFGQSAVLSGEGKALGEGIQSGIRAAFQEANLAGGVGGFLLEVISYDDQNQPELAVDNTLKLLEEDRVVGLIGWVGTNTSLAVLPLLGGKIPLIAPRTSSMKLRDCAENCENVINIEPSSDDEVYALYHLFSTEYSKKTSFVFCSRDFQSIQLDGAWASVDLSAAPASGVTDADVAKVQGSEALIIACPVEQTINVLGSAPGIQFVGVPLLSEEELGLLNGTGQVVTTSPVPALNRSTGDDSLLVKGFQFALKSYDPGMIPSEASFLGYIQGQFVVQVLSSAYLNEGRPQGIEEGRENFISTVYAQEYFNIDGLQLGPYLDGPGYCNSGASNLWLRTDSEELEKFSWTTCGVQPELAAEGNGAFQDKRQLGGIIGGILGAVLLLSILGGFVVWSRLKKTKEDALMSTWKINFEDLEFHRLLGSGASGQTFQGTYKGANVVIKQIDREERKWADGSRNSRTGSSGKSNRSSGATVLQHEIQMLFKLRHPNIRLFMGAFIGLEKKRTRTWGSMSSLSARSKSREVNGSAHGSTGSFPSMHTEDSLLGEHPLDSIYIVSEYMSRGTLWDTLMNPTVILDQVQQVTFLHEVAKGMAFLHNQKPPIIHADIKSKNMLLDDRWTVKVGDFGHSLILDAMGESNRIGTPYWCAPEVLVGEPNTTKSDIYSFGILMWETFSRTDVYDGFDEESVLDGIKDGSLRPPLPGSCPAPMQVLMEKCWSQNPEDRPDFGSILGQLQTWLDQNPKSRSGGGALHRSVQLVNKMLPEHVALALQEGRPVEPEHFEDVSILFSDIVGYTTISSAFAPKEVMSMLDRLYSAFDALTRRHNLFKVETIGDAYMVVGGVPAAQSDHAARVCRMALEMVEVAGTIQVSTLDESFGYINIRLGIHSGPVVASVVGDLNPRYTLFGDSVNVASRMESTSQSGMIQISSQTKKRLEIQDPALQTQYRGEANVKGKGIMRTYWLRPPGHILLLNWMSSLMAAGSKLEDLQDIPSTFVQQAETEKDLAAVARLKPEVRELSEQVLQSNDEISLQDILALGALLEKVEKKEHLEGLIECGLPLALVEELMMSEPQCVQLDEILRIGQLEHISRRIFTSDAFYQIAKHDNELLVMLEELKADIGSVERFPTRLGRHVESIEDARLVVELEETQIPLLLDEVVSTKSSPSSVIDAKCDYFAMIRGISREILDEVDTEDELLKLLALHDESDERFSRFFADILQSKTLQDVLDRPRAMLLSWKKVSLSVPHQDPLHLFDMLAELLASRPEEEMIAFVDVAVAVEEKHLIWMSELCGDNLASVEELLLLPRSLLFEALGSTTRENLQRLLEIRKTQCLPWIAELVEEGGGNDGSAEDGDAGSPPYSLSKILDIPRRLLLSFTKKEDLKWALSLSEYSHTKHSGHQGNEDPIKRAHTNSWINQGHVSTLGVLQNAALKKMLLKKDQLQEELKSIEAKIQDETTTASSLTGQLSSM</sequence>
<evidence type="ECO:0000256" key="11">
    <source>
        <dbReference type="ARBA" id="ARBA00023136"/>
    </source>
</evidence>
<dbReference type="Gene3D" id="3.40.50.2300">
    <property type="match status" value="4"/>
</dbReference>
<evidence type="ECO:0000256" key="1">
    <source>
        <dbReference type="ARBA" id="ARBA00004167"/>
    </source>
</evidence>
<dbReference type="GO" id="GO:0005524">
    <property type="term" value="F:ATP binding"/>
    <property type="evidence" value="ECO:0007669"/>
    <property type="project" value="UniProtKB-UniRule"/>
</dbReference>
<dbReference type="InterPro" id="IPR000719">
    <property type="entry name" value="Prot_kinase_dom"/>
</dbReference>
<dbReference type="Gene3D" id="3.30.200.20">
    <property type="entry name" value="Phosphorylase Kinase, domain 1"/>
    <property type="match status" value="1"/>
</dbReference>
<feature type="region of interest" description="Disordered" evidence="16">
    <location>
        <begin position="867"/>
        <end position="888"/>
    </location>
</feature>
<keyword evidence="4" id="KW-0808">Transferase</keyword>
<evidence type="ECO:0000256" key="7">
    <source>
        <dbReference type="ARBA" id="ARBA00022741"/>
    </source>
</evidence>
<dbReference type="GO" id="GO:0005886">
    <property type="term" value="C:plasma membrane"/>
    <property type="evidence" value="ECO:0007669"/>
    <property type="project" value="TreeGrafter"/>
</dbReference>
<dbReference type="InterPro" id="IPR011009">
    <property type="entry name" value="Kinase-like_dom_sf"/>
</dbReference>
<keyword evidence="11 17" id="KW-0472">Membrane</keyword>
<evidence type="ECO:0000256" key="5">
    <source>
        <dbReference type="ARBA" id="ARBA00022692"/>
    </source>
</evidence>
<dbReference type="Proteomes" id="UP000316726">
    <property type="component" value="Chromosome 9"/>
</dbReference>
<keyword evidence="6 18" id="KW-0732">Signal</keyword>
<dbReference type="FunFam" id="3.30.70.1230:FF:000030">
    <property type="entry name" value="Si:ch211-215j19.12"/>
    <property type="match status" value="1"/>
</dbReference>
<keyword evidence="9 14" id="KW-0067">ATP-binding</keyword>
<dbReference type="EC" id="4.6.1.2" evidence="2"/>
<dbReference type="SUPFAM" id="SSF53822">
    <property type="entry name" value="Periplasmic binding protein-like I"/>
    <property type="match status" value="2"/>
</dbReference>
<feature type="compositionally biased region" description="Polar residues" evidence="16">
    <location>
        <begin position="872"/>
        <end position="888"/>
    </location>
</feature>
<protein>
    <recommendedName>
        <fullName evidence="2">guanylate cyclase</fullName>
        <ecNumber evidence="2">4.6.1.2</ecNumber>
    </recommendedName>
</protein>
<dbReference type="GO" id="GO:0007168">
    <property type="term" value="P:receptor guanylyl cyclase signaling pathway"/>
    <property type="evidence" value="ECO:0007669"/>
    <property type="project" value="TreeGrafter"/>
</dbReference>
<evidence type="ECO:0000256" key="12">
    <source>
        <dbReference type="ARBA" id="ARBA00023239"/>
    </source>
</evidence>
<feature type="signal peptide" evidence="18">
    <location>
        <begin position="1"/>
        <end position="19"/>
    </location>
</feature>
<dbReference type="GO" id="GO:0004674">
    <property type="term" value="F:protein serine/threonine kinase activity"/>
    <property type="evidence" value="ECO:0007669"/>
    <property type="project" value="UniProtKB-KW"/>
</dbReference>
<dbReference type="Pfam" id="PF07714">
    <property type="entry name" value="PK_Tyr_Ser-Thr"/>
    <property type="match status" value="1"/>
</dbReference>
<feature type="coiled-coil region" evidence="15">
    <location>
        <begin position="1843"/>
        <end position="1870"/>
    </location>
</feature>
<gene>
    <name evidence="21" type="ORF">A3770_09p57020</name>
</gene>
<evidence type="ECO:0000256" key="13">
    <source>
        <dbReference type="ARBA" id="ARBA00023293"/>
    </source>
</evidence>
<dbReference type="GO" id="GO:0004383">
    <property type="term" value="F:guanylate cyclase activity"/>
    <property type="evidence" value="ECO:0007669"/>
    <property type="project" value="UniProtKB-EC"/>
</dbReference>
<feature type="chain" id="PRO_5022893554" description="guanylate cyclase" evidence="18">
    <location>
        <begin position="20"/>
        <end position="1881"/>
    </location>
</feature>
<evidence type="ECO:0000259" key="19">
    <source>
        <dbReference type="PROSITE" id="PS50011"/>
    </source>
</evidence>
<dbReference type="InterPro" id="IPR028081">
    <property type="entry name" value="Leu-bd"/>
</dbReference>
<evidence type="ECO:0000256" key="6">
    <source>
        <dbReference type="ARBA" id="ARBA00022729"/>
    </source>
</evidence>
<dbReference type="Pfam" id="PF00211">
    <property type="entry name" value="Guanylate_cyc"/>
    <property type="match status" value="1"/>
</dbReference>
<dbReference type="SUPFAM" id="SSF55073">
    <property type="entry name" value="Nucleotide cyclase"/>
    <property type="match status" value="1"/>
</dbReference>